<dbReference type="EMBL" id="CAEZYF010000001">
    <property type="protein sequence ID" value="CAB4702588.1"/>
    <property type="molecule type" value="Genomic_DNA"/>
</dbReference>
<reference evidence="2" key="1">
    <citation type="submission" date="2020-05" db="EMBL/GenBank/DDBJ databases">
        <authorList>
            <person name="Chiriac C."/>
            <person name="Salcher M."/>
            <person name="Ghai R."/>
            <person name="Kavagutti S V."/>
        </authorList>
    </citation>
    <scope>NUCLEOTIDE SEQUENCE</scope>
</reference>
<evidence type="ECO:0000313" key="2">
    <source>
        <dbReference type="EMBL" id="CAB4702588.1"/>
    </source>
</evidence>
<dbReference type="EMBL" id="CAFBMT010000040">
    <property type="protein sequence ID" value="CAB4958772.1"/>
    <property type="molecule type" value="Genomic_DNA"/>
</dbReference>
<dbReference type="AlphaFoldDB" id="A0A6J6Q1F8"/>
<dbReference type="EMBL" id="CAFBOL010000029">
    <property type="protein sequence ID" value="CAB4988468.1"/>
    <property type="molecule type" value="Genomic_DNA"/>
</dbReference>
<dbReference type="EMBL" id="CAESGF010000026">
    <property type="protein sequence ID" value="CAB4365242.1"/>
    <property type="molecule type" value="Genomic_DNA"/>
</dbReference>
<evidence type="ECO:0000313" key="5">
    <source>
        <dbReference type="EMBL" id="CAB4988468.1"/>
    </source>
</evidence>
<name>A0A6J6Q1F8_9ZZZZ</name>
<sequence>MLIASEPDTHAADATLMVVPWHDPVVDALGYDVRSAYVELFWLNVLGPTATWTLRRLVSGLDTYPLGYELDLSETAGMLGLAYSAGTSNSFIRALQRCAMFGMSQPVPGGLAVRRRVPPVAARHLARMPERLRALHPQWQVRTYSADDLERGLAIAEAMVAAGDDPDLVERQLMAVGVSPAAAIEAAAMALDGRRGAA</sequence>
<dbReference type="EMBL" id="CAFBIY010000143">
    <property type="protein sequence ID" value="CAB4852637.1"/>
    <property type="molecule type" value="Genomic_DNA"/>
</dbReference>
<organism evidence="2">
    <name type="scientific">freshwater metagenome</name>
    <dbReference type="NCBI Taxonomy" id="449393"/>
    <lineage>
        <taxon>unclassified sequences</taxon>
        <taxon>metagenomes</taxon>
        <taxon>ecological metagenomes</taxon>
    </lineage>
</organism>
<protein>
    <submittedName>
        <fullName evidence="2">Unannotated protein</fullName>
    </submittedName>
</protein>
<evidence type="ECO:0000313" key="1">
    <source>
        <dbReference type="EMBL" id="CAB4365242.1"/>
    </source>
</evidence>
<evidence type="ECO:0000313" key="3">
    <source>
        <dbReference type="EMBL" id="CAB4852637.1"/>
    </source>
</evidence>
<gene>
    <name evidence="2" type="ORF">UFOPK2656_00149</name>
    <name evidence="3" type="ORF">UFOPK3267_02198</name>
    <name evidence="4" type="ORF">UFOPK3651_03367</name>
    <name evidence="5" type="ORF">UFOPK3931_01321</name>
    <name evidence="1" type="ORF">UFOPK4189_02990</name>
</gene>
<proteinExistence type="predicted"/>
<accession>A0A6J6Q1F8</accession>
<evidence type="ECO:0000313" key="4">
    <source>
        <dbReference type="EMBL" id="CAB4958772.1"/>
    </source>
</evidence>